<evidence type="ECO:0000313" key="3">
    <source>
        <dbReference type="Proteomes" id="UP000006729"/>
    </source>
</evidence>
<feature type="compositionally biased region" description="Basic and acidic residues" evidence="1">
    <location>
        <begin position="35"/>
        <end position="45"/>
    </location>
</feature>
<dbReference type="AlphaFoldDB" id="B9N917"/>
<dbReference type="InParanoid" id="B9N917"/>
<protein>
    <submittedName>
        <fullName evidence="2">Uncharacterized protein</fullName>
    </submittedName>
</protein>
<evidence type="ECO:0000313" key="2">
    <source>
        <dbReference type="EMBL" id="PNT27386.1"/>
    </source>
</evidence>
<accession>B9N917</accession>
<reference evidence="2 3" key="1">
    <citation type="journal article" date="2006" name="Science">
        <title>The genome of black cottonwood, Populus trichocarpa (Torr. &amp; Gray).</title>
        <authorList>
            <person name="Tuskan G.A."/>
            <person name="Difazio S."/>
            <person name="Jansson S."/>
            <person name="Bohlmann J."/>
            <person name="Grigoriev I."/>
            <person name="Hellsten U."/>
            <person name="Putnam N."/>
            <person name="Ralph S."/>
            <person name="Rombauts S."/>
            <person name="Salamov A."/>
            <person name="Schein J."/>
            <person name="Sterck L."/>
            <person name="Aerts A."/>
            <person name="Bhalerao R.R."/>
            <person name="Bhalerao R.P."/>
            <person name="Blaudez D."/>
            <person name="Boerjan W."/>
            <person name="Brun A."/>
            <person name="Brunner A."/>
            <person name="Busov V."/>
            <person name="Campbell M."/>
            <person name="Carlson J."/>
            <person name="Chalot M."/>
            <person name="Chapman J."/>
            <person name="Chen G.L."/>
            <person name="Cooper D."/>
            <person name="Coutinho P.M."/>
            <person name="Couturier J."/>
            <person name="Covert S."/>
            <person name="Cronk Q."/>
            <person name="Cunningham R."/>
            <person name="Davis J."/>
            <person name="Degroeve S."/>
            <person name="Dejardin A."/>
            <person name="Depamphilis C."/>
            <person name="Detter J."/>
            <person name="Dirks B."/>
            <person name="Dubchak I."/>
            <person name="Duplessis S."/>
            <person name="Ehlting J."/>
            <person name="Ellis B."/>
            <person name="Gendler K."/>
            <person name="Goodstein D."/>
            <person name="Gribskov M."/>
            <person name="Grimwood J."/>
            <person name="Groover A."/>
            <person name="Gunter L."/>
            <person name="Hamberger B."/>
            <person name="Heinze B."/>
            <person name="Helariutta Y."/>
            <person name="Henrissat B."/>
            <person name="Holligan D."/>
            <person name="Holt R."/>
            <person name="Huang W."/>
            <person name="Islam-Faridi N."/>
            <person name="Jones S."/>
            <person name="Jones-Rhoades M."/>
            <person name="Jorgensen R."/>
            <person name="Joshi C."/>
            <person name="Kangasjarvi J."/>
            <person name="Karlsson J."/>
            <person name="Kelleher C."/>
            <person name="Kirkpatrick R."/>
            <person name="Kirst M."/>
            <person name="Kohler A."/>
            <person name="Kalluri U."/>
            <person name="Larimer F."/>
            <person name="Leebens-Mack J."/>
            <person name="Leple J.C."/>
            <person name="Locascio P."/>
            <person name="Lou Y."/>
            <person name="Lucas S."/>
            <person name="Martin F."/>
            <person name="Montanini B."/>
            <person name="Napoli C."/>
            <person name="Nelson D.R."/>
            <person name="Nelson C."/>
            <person name="Nieminen K."/>
            <person name="Nilsson O."/>
            <person name="Pereda V."/>
            <person name="Peter G."/>
            <person name="Philippe R."/>
            <person name="Pilate G."/>
            <person name="Poliakov A."/>
            <person name="Razumovskaya J."/>
            <person name="Richardson P."/>
            <person name="Rinaldi C."/>
            <person name="Ritland K."/>
            <person name="Rouze P."/>
            <person name="Ryaboy D."/>
            <person name="Schmutz J."/>
            <person name="Schrader J."/>
            <person name="Segerman B."/>
            <person name="Shin H."/>
            <person name="Siddiqui A."/>
            <person name="Sterky F."/>
            <person name="Terry A."/>
            <person name="Tsai C.J."/>
            <person name="Uberbacher E."/>
            <person name="Unneberg P."/>
            <person name="Vahala J."/>
            <person name="Wall K."/>
            <person name="Wessler S."/>
            <person name="Yang G."/>
            <person name="Yin T."/>
            <person name="Douglas C."/>
            <person name="Marra M."/>
            <person name="Sandberg G."/>
            <person name="Van de Peer Y."/>
            <person name="Rokhsar D."/>
        </authorList>
    </citation>
    <scope>NUCLEOTIDE SEQUENCE [LARGE SCALE GENOMIC DNA]</scope>
    <source>
        <strain evidence="3">cv. Nisqually</strain>
    </source>
</reference>
<name>B9N917_POPTR</name>
<proteinExistence type="predicted"/>
<keyword evidence="3" id="KW-1185">Reference proteome</keyword>
<sequence>MASTSRLPLGAAPDGSSSSDSDPVLVESYFDEPIFEPRDGCDSTHRSSSTQPPLAPRPSMVSASLGVASPCAENPQDYNKDSAGASPTSSGLGPSVETAVVEHQHLQDSGMPQDASCMDPMSAEVSVAVDSWVEIQGRKKAKLAAGLVVTSLHSPGVLGGTSPDIVHHDVSMVENRNVNRGKRQYMTCSRAGKSLVVDATTVSTSRAIST</sequence>
<dbReference type="HOGENOM" id="CLU_1311989_0_0_1"/>
<gene>
    <name evidence="2" type="ORF">POPTR_007G061200</name>
</gene>
<feature type="compositionally biased region" description="Low complexity" evidence="1">
    <location>
        <begin position="8"/>
        <end position="26"/>
    </location>
</feature>
<dbReference type="Proteomes" id="UP000006729">
    <property type="component" value="Chromosome 7"/>
</dbReference>
<organism evidence="2 3">
    <name type="scientific">Populus trichocarpa</name>
    <name type="common">Western balsam poplar</name>
    <name type="synonym">Populus balsamifera subsp. trichocarpa</name>
    <dbReference type="NCBI Taxonomy" id="3694"/>
    <lineage>
        <taxon>Eukaryota</taxon>
        <taxon>Viridiplantae</taxon>
        <taxon>Streptophyta</taxon>
        <taxon>Embryophyta</taxon>
        <taxon>Tracheophyta</taxon>
        <taxon>Spermatophyta</taxon>
        <taxon>Magnoliopsida</taxon>
        <taxon>eudicotyledons</taxon>
        <taxon>Gunneridae</taxon>
        <taxon>Pentapetalae</taxon>
        <taxon>rosids</taxon>
        <taxon>fabids</taxon>
        <taxon>Malpighiales</taxon>
        <taxon>Salicaceae</taxon>
        <taxon>Saliceae</taxon>
        <taxon>Populus</taxon>
    </lineage>
</organism>
<evidence type="ECO:0000256" key="1">
    <source>
        <dbReference type="SAM" id="MobiDB-lite"/>
    </source>
</evidence>
<dbReference type="EMBL" id="CM009296">
    <property type="protein sequence ID" value="PNT27386.1"/>
    <property type="molecule type" value="Genomic_DNA"/>
</dbReference>
<feature type="region of interest" description="Disordered" evidence="1">
    <location>
        <begin position="1"/>
        <end position="95"/>
    </location>
</feature>